<organism evidence="8 9">
    <name type="scientific">Candidatus Curtissbacteria bacterium RIFCSPLOWO2_01_FULL_38_11b</name>
    <dbReference type="NCBI Taxonomy" id="1797725"/>
    <lineage>
        <taxon>Bacteria</taxon>
        <taxon>Candidatus Curtissiibacteriota</taxon>
    </lineage>
</organism>
<evidence type="ECO:0000256" key="4">
    <source>
        <dbReference type="ARBA" id="ARBA00023014"/>
    </source>
</evidence>
<comment type="cofactor">
    <cofactor evidence="1">
        <name>[4Fe-4S] cluster</name>
        <dbReference type="ChEBI" id="CHEBI:49883"/>
    </cofactor>
</comment>
<dbReference type="GO" id="GO:0170034">
    <property type="term" value="P:L-amino acid biosynthetic process"/>
    <property type="evidence" value="ECO:0007669"/>
    <property type="project" value="UniProtKB-ARBA"/>
</dbReference>
<keyword evidence="4" id="KW-0411">Iron-sulfur</keyword>
<evidence type="ECO:0000256" key="3">
    <source>
        <dbReference type="ARBA" id="ARBA00023004"/>
    </source>
</evidence>
<dbReference type="GO" id="GO:0006099">
    <property type="term" value="P:tricarboxylic acid cycle"/>
    <property type="evidence" value="ECO:0007669"/>
    <property type="project" value="UniProtKB-UniPathway"/>
</dbReference>
<proteinExistence type="predicted"/>
<dbReference type="UniPathway" id="UPA00223">
    <property type="reaction ID" value="UER00718"/>
</dbReference>
<dbReference type="EMBL" id="MFBO01000036">
    <property type="protein sequence ID" value="OGD97180.1"/>
    <property type="molecule type" value="Genomic_DNA"/>
</dbReference>
<dbReference type="GO" id="GO:0046872">
    <property type="term" value="F:metal ion binding"/>
    <property type="evidence" value="ECO:0007669"/>
    <property type="project" value="UniProtKB-KW"/>
</dbReference>
<dbReference type="Pfam" id="PF00330">
    <property type="entry name" value="Aconitase"/>
    <property type="match status" value="1"/>
</dbReference>
<keyword evidence="2" id="KW-0479">Metal-binding</keyword>
<sequence length="646" mass="71569">MSHKEQGKQAYETDFSAESLSITGRVLWLTKDPALIRAQIEGADFQVTDPDLLLDWTNTDQLIPSQYCMQFSDSENLGRYLGTGYEGIKTGDIKESNSQVLVLGESAGRGSSREHLQLALRGAGIGFVIARSFERIFWENCRNWGIFTLPLESEVWAKLVRSEVVRRNEVISHYDKLSQDILNFGGLLQYTRARLEGKVRVPTVDTAKRAMTIAEKIIAKNARVDDSSDDGVVAVKPGDVLIVKVDKKYAYELQTIISQQVLEETFGQEAPVKSENTWLFEDHLALMSPNIPVTVRHRDAQRAFAQKYAIGEYRAGREGVEGICHTVMLERHVLPGELVLGNDSHTCHLGVANALAVGKGASELAAALLTDDIPLEVPETIRVLLKGKLKEGITTTDVMLYLISMQQFKDGIASGKVLQFGGKALNEIDVDEQATFANMSIEGQAFTGIVEPNEKLVEFMMIRHVFNRETVEKLLVYPDEKATYAAYFEIDLANVERMVSLPGDTQNAVPLSEIKGTKVDYFYIGSCKQGNLESLRQAATLLKGRKIADGVRMQVQANTREVEYTLKREGIFEIFEQAGVEVIGRGCGPCMGATEDANDRDEIVLSATDRNFKGRMGKHRQVYLANAQVVAASAIMGEICSPEELV</sequence>
<accession>A0A1F5GZ32</accession>
<evidence type="ECO:0000259" key="6">
    <source>
        <dbReference type="Pfam" id="PF00330"/>
    </source>
</evidence>
<dbReference type="Gene3D" id="3.20.19.10">
    <property type="entry name" value="Aconitase, domain 4"/>
    <property type="match status" value="1"/>
</dbReference>
<dbReference type="InterPro" id="IPR018136">
    <property type="entry name" value="Aconitase_4Fe-4S_BS"/>
</dbReference>
<dbReference type="SUPFAM" id="SSF53732">
    <property type="entry name" value="Aconitase iron-sulfur domain"/>
    <property type="match status" value="1"/>
</dbReference>
<dbReference type="PRINTS" id="PR00415">
    <property type="entry name" value="ACONITASE"/>
</dbReference>
<gene>
    <name evidence="8" type="ORF">A3A49_02230</name>
</gene>
<dbReference type="InterPro" id="IPR036008">
    <property type="entry name" value="Aconitase_4Fe-4S_dom"/>
</dbReference>
<name>A0A1F5GZ32_9BACT</name>
<dbReference type="GO" id="GO:0170038">
    <property type="term" value="P:proteinogenic amino acid biosynthetic process"/>
    <property type="evidence" value="ECO:0007669"/>
    <property type="project" value="UniProtKB-ARBA"/>
</dbReference>
<keyword evidence="3" id="KW-0408">Iron</keyword>
<evidence type="ECO:0000256" key="5">
    <source>
        <dbReference type="ARBA" id="ARBA00023239"/>
    </source>
</evidence>
<dbReference type="InterPro" id="IPR000573">
    <property type="entry name" value="AconitaseA/IPMdHydase_ssu_swvl"/>
</dbReference>
<dbReference type="InterPro" id="IPR050067">
    <property type="entry name" value="IPM_dehydratase_rel_enz"/>
</dbReference>
<evidence type="ECO:0000259" key="7">
    <source>
        <dbReference type="Pfam" id="PF00694"/>
    </source>
</evidence>
<dbReference type="STRING" id="1797725.A3A49_02230"/>
<dbReference type="InterPro" id="IPR015928">
    <property type="entry name" value="Aconitase/3IPM_dehydase_swvl"/>
</dbReference>
<feature type="domain" description="Aconitase A/isopropylmalate dehydratase small subunit swivel" evidence="7">
    <location>
        <begin position="94"/>
        <end position="152"/>
    </location>
</feature>
<dbReference type="Pfam" id="PF00694">
    <property type="entry name" value="Aconitase_C"/>
    <property type="match status" value="1"/>
</dbReference>
<evidence type="ECO:0000256" key="1">
    <source>
        <dbReference type="ARBA" id="ARBA00001966"/>
    </source>
</evidence>
<dbReference type="PANTHER" id="PTHR43822:SF2">
    <property type="entry name" value="HOMOACONITASE, MITOCHONDRIAL"/>
    <property type="match status" value="1"/>
</dbReference>
<protein>
    <submittedName>
        <fullName evidence="8">Uncharacterized protein</fullName>
    </submittedName>
</protein>
<comment type="caution">
    <text evidence="8">The sequence shown here is derived from an EMBL/GenBank/DDBJ whole genome shotgun (WGS) entry which is preliminary data.</text>
</comment>
<dbReference type="PANTHER" id="PTHR43822">
    <property type="entry name" value="HOMOACONITASE, MITOCHONDRIAL-RELATED"/>
    <property type="match status" value="1"/>
</dbReference>
<dbReference type="PROSITE" id="PS01244">
    <property type="entry name" value="ACONITASE_2"/>
    <property type="match status" value="1"/>
</dbReference>
<dbReference type="InterPro" id="IPR001030">
    <property type="entry name" value="Acoase/IPM_deHydtase_lsu_aba"/>
</dbReference>
<feature type="domain" description="Aconitase/3-isopropylmalate dehydratase large subunit alpha/beta/alpha" evidence="6">
    <location>
        <begin position="303"/>
        <end position="637"/>
    </location>
</feature>
<dbReference type="GO" id="GO:0051536">
    <property type="term" value="F:iron-sulfur cluster binding"/>
    <property type="evidence" value="ECO:0007669"/>
    <property type="project" value="UniProtKB-KW"/>
</dbReference>
<keyword evidence="5" id="KW-0456">Lyase</keyword>
<dbReference type="GO" id="GO:0016829">
    <property type="term" value="F:lyase activity"/>
    <property type="evidence" value="ECO:0007669"/>
    <property type="project" value="UniProtKB-KW"/>
</dbReference>
<dbReference type="Proteomes" id="UP000176740">
    <property type="component" value="Unassembled WGS sequence"/>
</dbReference>
<reference evidence="8 9" key="1">
    <citation type="journal article" date="2016" name="Nat. Commun.">
        <title>Thousands of microbial genomes shed light on interconnected biogeochemical processes in an aquifer system.</title>
        <authorList>
            <person name="Anantharaman K."/>
            <person name="Brown C.T."/>
            <person name="Hug L.A."/>
            <person name="Sharon I."/>
            <person name="Castelle C.J."/>
            <person name="Probst A.J."/>
            <person name="Thomas B.C."/>
            <person name="Singh A."/>
            <person name="Wilkins M.J."/>
            <person name="Karaoz U."/>
            <person name="Brodie E.L."/>
            <person name="Williams K.H."/>
            <person name="Hubbard S.S."/>
            <person name="Banfield J.F."/>
        </authorList>
    </citation>
    <scope>NUCLEOTIDE SEQUENCE [LARGE SCALE GENOMIC DNA]</scope>
</reference>
<dbReference type="InterPro" id="IPR015931">
    <property type="entry name" value="Acnase/IPM_dHydase_lsu_aba_1/3"/>
</dbReference>
<dbReference type="Gene3D" id="3.30.499.10">
    <property type="entry name" value="Aconitase, domain 3"/>
    <property type="match status" value="2"/>
</dbReference>
<evidence type="ECO:0000313" key="9">
    <source>
        <dbReference type="Proteomes" id="UP000176740"/>
    </source>
</evidence>
<dbReference type="SUPFAM" id="SSF52016">
    <property type="entry name" value="LeuD/IlvD-like"/>
    <property type="match status" value="1"/>
</dbReference>
<dbReference type="AlphaFoldDB" id="A0A1F5GZ32"/>
<evidence type="ECO:0000256" key="2">
    <source>
        <dbReference type="ARBA" id="ARBA00022723"/>
    </source>
</evidence>
<evidence type="ECO:0000313" key="8">
    <source>
        <dbReference type="EMBL" id="OGD97180.1"/>
    </source>
</evidence>